<dbReference type="KEGG" id="ngr:NAEGRDRAFT_62951"/>
<organism evidence="2">
    <name type="scientific">Naegleria gruberi</name>
    <name type="common">Amoeba</name>
    <dbReference type="NCBI Taxonomy" id="5762"/>
    <lineage>
        <taxon>Eukaryota</taxon>
        <taxon>Discoba</taxon>
        <taxon>Heterolobosea</taxon>
        <taxon>Tetramitia</taxon>
        <taxon>Eutetramitia</taxon>
        <taxon>Vahlkampfiidae</taxon>
        <taxon>Naegleria</taxon>
    </lineage>
</organism>
<name>D2V2C1_NAEGR</name>
<dbReference type="GeneID" id="8849896"/>
<evidence type="ECO:0000313" key="1">
    <source>
        <dbReference type="EMBL" id="EFC49031.1"/>
    </source>
</evidence>
<dbReference type="InParanoid" id="D2V2C1"/>
<reference evidence="1 2" key="1">
    <citation type="journal article" date="2010" name="Cell">
        <title>The genome of Naegleria gruberi illuminates early eukaryotic versatility.</title>
        <authorList>
            <person name="Fritz-Laylin L.K."/>
            <person name="Prochnik S.E."/>
            <person name="Ginger M.L."/>
            <person name="Dacks J.B."/>
            <person name="Carpenter M.L."/>
            <person name="Field M.C."/>
            <person name="Kuo A."/>
            <person name="Paredez A."/>
            <person name="Chapman J."/>
            <person name="Pham J."/>
            <person name="Shu S."/>
            <person name="Neupane R."/>
            <person name="Cipriano M."/>
            <person name="Mancuso J."/>
            <person name="Tu H."/>
            <person name="Salamov A."/>
            <person name="Lindquist E."/>
            <person name="Shapiro H."/>
            <person name="Lucas S."/>
            <person name="Grigoriev I.V."/>
            <person name="Cande W.Z."/>
            <person name="Fulton C."/>
            <person name="Rokhsar D.S."/>
            <person name="Dawson S.C."/>
        </authorList>
    </citation>
    <scope>NUCLEOTIDE SEQUENCE [LARGE SCALE GENOMIC DNA]</scope>
    <source>
        <strain evidence="1 2">NEG-M</strain>
    </source>
</reference>
<evidence type="ECO:0000313" key="2">
    <source>
        <dbReference type="Proteomes" id="UP000006671"/>
    </source>
</evidence>
<gene>
    <name evidence="1" type="ORF">NAEGRDRAFT_62951</name>
</gene>
<keyword evidence="2" id="KW-1185">Reference proteome</keyword>
<sequence length="232" mass="27281">MELGIDGKIDLKNFEGLEQIYNTSYRNTIDFLTEDAIMNQELGKVDKKEAIAKFSHEELQKYFVYNNLYEKLVESADTRCKYCWMHFNHCLCGKLKPFTFNPHWEKVVESQTVDVKKIELNLHLHFLIHKKEFHKSTNSCKILLHSDQAQTTNMYIEQHDMHEHAIDSLVEMTKQPSANHFAYVLYPSDDSTTIGETLPKELDSFYSNLNSAVKERLSDVNDFHFHMFISKF</sequence>
<dbReference type="EMBL" id="GG738849">
    <property type="protein sequence ID" value="EFC49031.1"/>
    <property type="molecule type" value="Genomic_DNA"/>
</dbReference>
<dbReference type="Proteomes" id="UP000006671">
    <property type="component" value="Unassembled WGS sequence"/>
</dbReference>
<dbReference type="RefSeq" id="XP_002681775.1">
    <property type="nucleotide sequence ID" value="XM_002681729.1"/>
</dbReference>
<dbReference type="AlphaFoldDB" id="D2V2C1"/>
<dbReference type="VEuPathDB" id="AmoebaDB:NAEGRDRAFT_62951"/>
<accession>D2V2C1</accession>
<proteinExistence type="predicted"/>
<protein>
    <submittedName>
        <fullName evidence="1">Predicted protein</fullName>
    </submittedName>
</protein>
<dbReference type="OrthoDB" id="408541at2759"/>